<dbReference type="SUPFAM" id="SSF56601">
    <property type="entry name" value="beta-lactamase/transpeptidase-like"/>
    <property type="match status" value="1"/>
</dbReference>
<dbReference type="PANTHER" id="PTHR46825">
    <property type="entry name" value="D-ALANYL-D-ALANINE-CARBOXYPEPTIDASE/ENDOPEPTIDASE AMPH"/>
    <property type="match status" value="1"/>
</dbReference>
<dbReference type="AlphaFoldDB" id="A0A6P1D6T3"/>
<evidence type="ECO:0000259" key="2">
    <source>
        <dbReference type="Pfam" id="PF00144"/>
    </source>
</evidence>
<dbReference type="InterPro" id="IPR001466">
    <property type="entry name" value="Beta-lactam-related"/>
</dbReference>
<evidence type="ECO:0000256" key="1">
    <source>
        <dbReference type="SAM" id="SignalP"/>
    </source>
</evidence>
<dbReference type="InterPro" id="IPR012338">
    <property type="entry name" value="Beta-lactam/transpept-like"/>
</dbReference>
<name>A0A6P1D6T3_9NOCA</name>
<dbReference type="Proteomes" id="UP000468928">
    <property type="component" value="Unassembled WGS sequence"/>
</dbReference>
<reference evidence="5 6" key="1">
    <citation type="submission" date="2020-01" db="EMBL/GenBank/DDBJ databases">
        <title>Genetics and antimicrobial susceptibilities of Nocardia species isolated from the soil; a comparison with species isolated from humans.</title>
        <authorList>
            <person name="Carrasco G."/>
            <person name="Monzon S."/>
            <person name="Sansegundo M."/>
            <person name="Garcia E."/>
            <person name="Garrido N."/>
            <person name="Medina M.J."/>
            <person name="Villalon P."/>
            <person name="Ramirez-Arocha A.C."/>
            <person name="Jimenez P."/>
            <person name="Cuesta I."/>
            <person name="Valdezate S."/>
        </authorList>
    </citation>
    <scope>NUCLEOTIDE SEQUENCE [LARGE SCALE GENOMIC DNA]</scope>
    <source>
        <strain evidence="3 5">CNM20110639</strain>
        <strain evidence="4 6">CNM20110649</strain>
    </source>
</reference>
<comment type="caution">
    <text evidence="3">The sequence shown here is derived from an EMBL/GenBank/DDBJ whole genome shotgun (WGS) entry which is preliminary data.</text>
</comment>
<dbReference type="Gene3D" id="3.40.710.10">
    <property type="entry name" value="DD-peptidase/beta-lactamase superfamily"/>
    <property type="match status" value="1"/>
</dbReference>
<evidence type="ECO:0000313" key="5">
    <source>
        <dbReference type="Proteomes" id="UP000468928"/>
    </source>
</evidence>
<evidence type="ECO:0000313" key="4">
    <source>
        <dbReference type="EMBL" id="NEW57613.1"/>
    </source>
</evidence>
<evidence type="ECO:0000313" key="3">
    <source>
        <dbReference type="EMBL" id="NEW46157.1"/>
    </source>
</evidence>
<keyword evidence="6" id="KW-1185">Reference proteome</keyword>
<evidence type="ECO:0000313" key="6">
    <source>
        <dbReference type="Proteomes" id="UP000470876"/>
    </source>
</evidence>
<feature type="signal peptide" evidence="1">
    <location>
        <begin position="1"/>
        <end position="23"/>
    </location>
</feature>
<dbReference type="Pfam" id="PF00144">
    <property type="entry name" value="Beta-lactamase"/>
    <property type="match status" value="1"/>
</dbReference>
<proteinExistence type="predicted"/>
<feature type="domain" description="Beta-lactamase-related" evidence="2">
    <location>
        <begin position="45"/>
        <end position="362"/>
    </location>
</feature>
<dbReference type="RefSeq" id="WP_163825595.1">
    <property type="nucleotide sequence ID" value="NZ_JAAGUX010000033.1"/>
</dbReference>
<feature type="chain" id="PRO_5038348750" evidence="1">
    <location>
        <begin position="24"/>
        <end position="375"/>
    </location>
</feature>
<dbReference type="Proteomes" id="UP000470876">
    <property type="component" value="Unassembled WGS sequence"/>
</dbReference>
<dbReference type="PANTHER" id="PTHR46825:SF7">
    <property type="entry name" value="D-ALANYL-D-ALANINE CARBOXYPEPTIDASE"/>
    <property type="match status" value="1"/>
</dbReference>
<accession>A0A6P1D6T3</accession>
<dbReference type="EMBL" id="JAAGUZ010000043">
    <property type="protein sequence ID" value="NEW46157.1"/>
    <property type="molecule type" value="Genomic_DNA"/>
</dbReference>
<keyword evidence="1" id="KW-0732">Signal</keyword>
<dbReference type="EMBL" id="JAAGUX010000033">
    <property type="protein sequence ID" value="NEW57613.1"/>
    <property type="molecule type" value="Genomic_DNA"/>
</dbReference>
<dbReference type="InterPro" id="IPR050491">
    <property type="entry name" value="AmpC-like"/>
</dbReference>
<dbReference type="PROSITE" id="PS51257">
    <property type="entry name" value="PROKAR_LIPOPROTEIN"/>
    <property type="match status" value="1"/>
</dbReference>
<organism evidence="3 5">
    <name type="scientific">Nocardia cyriacigeorgica</name>
    <dbReference type="NCBI Taxonomy" id="135487"/>
    <lineage>
        <taxon>Bacteria</taxon>
        <taxon>Bacillati</taxon>
        <taxon>Actinomycetota</taxon>
        <taxon>Actinomycetes</taxon>
        <taxon>Mycobacteriales</taxon>
        <taxon>Nocardiaceae</taxon>
        <taxon>Nocardia</taxon>
    </lineage>
</organism>
<protein>
    <submittedName>
        <fullName evidence="3">Beta-lactamase family protein</fullName>
    </submittedName>
</protein>
<gene>
    <name evidence="3" type="ORF">GV789_17115</name>
    <name evidence="4" type="ORF">GV794_18400</name>
</gene>
<sequence length="375" mass="39645">MRLLTIAVVVSALAVTLGCSTEADPAAAEVSAERLAAVQADLEQVVGAGAVGAIATVTENGRTVVLTSGVADRDAKTWIPTDTPQHVRVGSISKTFAATVILQLVAEGMIGLDDPVEKYLPGVLRGEGIDGNRITVRQVLRHQSGLPNFTDDHPGYEYLLAQEGKTATPAELMTLALSRPAEFEPGTSWAYSNTNYIIAGMLVEQVTGHSYTDELNRRILEPLQLEGTYLPGPREYEIRAPHPKGYENLDGKLIDVSRIEPSAPWAAGAMVSTGADLNRFYLALVNGEVLAAAETAQMMNDPVPTGRREGQSYGIGLQTADLPCGTRYFGHSGGIVGFHNLSAATTDGRAITITITSSPDPAPDIVALLGNALCP</sequence>